<comment type="similarity">
    <text evidence="1 2">Belongs to the pirin family.</text>
</comment>
<dbReference type="Proteomes" id="UP000650081">
    <property type="component" value="Unassembled WGS sequence"/>
</dbReference>
<reference evidence="5" key="1">
    <citation type="submission" date="2020-08" db="EMBL/GenBank/DDBJ databases">
        <title>Lewinella bacteria from marine environments.</title>
        <authorList>
            <person name="Zhong Y."/>
        </authorList>
    </citation>
    <scope>NUCLEOTIDE SEQUENCE</scope>
    <source>
        <strain evidence="5">KCTC 42187</strain>
    </source>
</reference>
<dbReference type="PANTHER" id="PTHR13903">
    <property type="entry name" value="PIRIN-RELATED"/>
    <property type="match status" value="1"/>
</dbReference>
<sequence>MPNQVLSTFPLGMPWQTFDPFLFSVHHLDRFPAGNEALGPAEGTAGRRLGQDFGGKDGWNMYHGQTVPGFPYHPHKGFETITVVERGFADHTDSLGATGRFGGGDVQWMTAGKGVLHSEMFPLLNPEGDNTMELFQIWLNLPRANKLVPPNYQMLWAEDIPIARFPGVEVKVIAGEVDGHAAPAPPPHSWAADPNNHLAVWLLRLNAGAEWTLPAAPADLNRTLYFFRGEQLSVAGQAISPYHGVRVASDAALPLVAGDTEVSLLLLQARPIGEPVAQHGPFVMNTQEEIALAFAEYRKTQFGGWPWPSEEYVHPREKGRFALYPDGREEVR</sequence>
<keyword evidence="6" id="KW-1185">Reference proteome</keyword>
<dbReference type="AlphaFoldDB" id="A0A923PMI0"/>
<evidence type="ECO:0000259" key="4">
    <source>
        <dbReference type="Pfam" id="PF05726"/>
    </source>
</evidence>
<dbReference type="SUPFAM" id="SSF51182">
    <property type="entry name" value="RmlC-like cupins"/>
    <property type="match status" value="1"/>
</dbReference>
<evidence type="ECO:0000313" key="6">
    <source>
        <dbReference type="Proteomes" id="UP000650081"/>
    </source>
</evidence>
<evidence type="ECO:0000256" key="1">
    <source>
        <dbReference type="ARBA" id="ARBA00008416"/>
    </source>
</evidence>
<dbReference type="Gene3D" id="2.60.120.10">
    <property type="entry name" value="Jelly Rolls"/>
    <property type="match status" value="2"/>
</dbReference>
<evidence type="ECO:0000259" key="3">
    <source>
        <dbReference type="Pfam" id="PF02678"/>
    </source>
</evidence>
<dbReference type="InterPro" id="IPR008778">
    <property type="entry name" value="Pirin_C_dom"/>
</dbReference>
<evidence type="ECO:0000256" key="2">
    <source>
        <dbReference type="RuleBase" id="RU003457"/>
    </source>
</evidence>
<dbReference type="InterPro" id="IPR014710">
    <property type="entry name" value="RmlC-like_jellyroll"/>
</dbReference>
<evidence type="ECO:0000313" key="5">
    <source>
        <dbReference type="EMBL" id="MBC6995165.1"/>
    </source>
</evidence>
<dbReference type="InterPro" id="IPR011051">
    <property type="entry name" value="RmlC_Cupin_sf"/>
</dbReference>
<organism evidence="5 6">
    <name type="scientific">Neolewinella lacunae</name>
    <dbReference type="NCBI Taxonomy" id="1517758"/>
    <lineage>
        <taxon>Bacteria</taxon>
        <taxon>Pseudomonadati</taxon>
        <taxon>Bacteroidota</taxon>
        <taxon>Saprospiria</taxon>
        <taxon>Saprospirales</taxon>
        <taxon>Lewinellaceae</taxon>
        <taxon>Neolewinella</taxon>
    </lineage>
</organism>
<comment type="caution">
    <text evidence="5">The sequence shown here is derived from an EMBL/GenBank/DDBJ whole genome shotgun (WGS) entry which is preliminary data.</text>
</comment>
<proteinExistence type="inferred from homology"/>
<protein>
    <submittedName>
        <fullName evidence="5">Pirin family protein</fullName>
    </submittedName>
</protein>
<dbReference type="Pfam" id="PF05726">
    <property type="entry name" value="Pirin_C"/>
    <property type="match status" value="1"/>
</dbReference>
<name>A0A923PMI0_9BACT</name>
<dbReference type="PANTHER" id="PTHR13903:SF8">
    <property type="entry name" value="PIRIN"/>
    <property type="match status" value="1"/>
</dbReference>
<feature type="domain" description="Pirin N-terminal" evidence="3">
    <location>
        <begin position="63"/>
        <end position="139"/>
    </location>
</feature>
<dbReference type="InterPro" id="IPR012093">
    <property type="entry name" value="Pirin"/>
</dbReference>
<dbReference type="Pfam" id="PF02678">
    <property type="entry name" value="Pirin"/>
    <property type="match status" value="1"/>
</dbReference>
<dbReference type="RefSeq" id="WP_187467212.1">
    <property type="nucleotide sequence ID" value="NZ_JACSIT010000118.1"/>
</dbReference>
<feature type="domain" description="Pirin C-terminal" evidence="4">
    <location>
        <begin position="203"/>
        <end position="303"/>
    </location>
</feature>
<dbReference type="EMBL" id="JACSIT010000118">
    <property type="protein sequence ID" value="MBC6995165.1"/>
    <property type="molecule type" value="Genomic_DNA"/>
</dbReference>
<accession>A0A923PMI0</accession>
<gene>
    <name evidence="5" type="ORF">H9S92_13375</name>
</gene>
<dbReference type="InterPro" id="IPR003829">
    <property type="entry name" value="Pirin_N_dom"/>
</dbReference>